<dbReference type="InterPro" id="IPR036568">
    <property type="entry name" value="GGCT-like_sf"/>
</dbReference>
<dbReference type="EMBL" id="JBHUEN010000043">
    <property type="protein sequence ID" value="MFD1883141.1"/>
    <property type="molecule type" value="Genomic_DNA"/>
</dbReference>
<comment type="caution">
    <text evidence="3">The sequence shown here is derived from an EMBL/GenBank/DDBJ whole genome shotgun (WGS) entry which is preliminary data.</text>
</comment>
<dbReference type="Gene3D" id="3.10.490.10">
    <property type="entry name" value="Gamma-glutamyl cyclotransferase-like"/>
    <property type="match status" value="1"/>
</dbReference>
<dbReference type="Proteomes" id="UP001597213">
    <property type="component" value="Unassembled WGS sequence"/>
</dbReference>
<name>A0ABW4RAG0_9RHOB</name>
<gene>
    <name evidence="3" type="ORF">ACFSCT_15585</name>
</gene>
<dbReference type="CDD" id="cd06661">
    <property type="entry name" value="GGCT_like"/>
    <property type="match status" value="1"/>
</dbReference>
<dbReference type="InterPro" id="IPR006840">
    <property type="entry name" value="ChaC"/>
</dbReference>
<dbReference type="EC" id="4.3.2.7" evidence="1"/>
<sequence length="182" mass="20257">MTDQPELWIFAYGSLMWDPGFAPQETAIARLEGYSRAFSMRSIQYRGTVETPGLVLALERAPGAHCLGLALRVPDDQRQQVLADLRERELITNAYIETPLPVTLADGRVRTALAYVIDPAHWQYCGGMDYDQQARIISTAHGGRGPNADYLYNTVSHLAELGLDDPTLKDLVQRVRRLTGQG</sequence>
<keyword evidence="2" id="KW-0456">Lyase</keyword>
<reference evidence="4" key="1">
    <citation type="journal article" date="2019" name="Int. J. Syst. Evol. Microbiol.">
        <title>The Global Catalogue of Microorganisms (GCM) 10K type strain sequencing project: providing services to taxonomists for standard genome sequencing and annotation.</title>
        <authorList>
            <consortium name="The Broad Institute Genomics Platform"/>
            <consortium name="The Broad Institute Genome Sequencing Center for Infectious Disease"/>
            <person name="Wu L."/>
            <person name="Ma J."/>
        </authorList>
    </citation>
    <scope>NUCLEOTIDE SEQUENCE [LARGE SCALE GENOMIC DNA]</scope>
    <source>
        <strain evidence="4">CCUG 56029</strain>
    </source>
</reference>
<dbReference type="PANTHER" id="PTHR12192">
    <property type="entry name" value="CATION TRANSPORT PROTEIN CHAC-RELATED"/>
    <property type="match status" value="1"/>
</dbReference>
<dbReference type="InterPro" id="IPR013024">
    <property type="entry name" value="GGCT-like"/>
</dbReference>
<proteinExistence type="predicted"/>
<keyword evidence="4" id="KW-1185">Reference proteome</keyword>
<dbReference type="PANTHER" id="PTHR12192:SF2">
    <property type="entry name" value="GLUTATHIONE-SPECIFIC GAMMA-GLUTAMYLCYCLOTRANSFERASE 2"/>
    <property type="match status" value="1"/>
</dbReference>
<dbReference type="RefSeq" id="WP_379144215.1">
    <property type="nucleotide sequence ID" value="NZ_JBHUEN010000043.1"/>
</dbReference>
<dbReference type="SUPFAM" id="SSF110857">
    <property type="entry name" value="Gamma-glutamyl cyclotransferase-like"/>
    <property type="match status" value="1"/>
</dbReference>
<organism evidence="3 4">
    <name type="scientific">Paracoccus pacificus</name>
    <dbReference type="NCBI Taxonomy" id="1463598"/>
    <lineage>
        <taxon>Bacteria</taxon>
        <taxon>Pseudomonadati</taxon>
        <taxon>Pseudomonadota</taxon>
        <taxon>Alphaproteobacteria</taxon>
        <taxon>Rhodobacterales</taxon>
        <taxon>Paracoccaceae</taxon>
        <taxon>Paracoccus</taxon>
    </lineage>
</organism>
<evidence type="ECO:0000313" key="4">
    <source>
        <dbReference type="Proteomes" id="UP001597213"/>
    </source>
</evidence>
<evidence type="ECO:0000313" key="3">
    <source>
        <dbReference type="EMBL" id="MFD1883141.1"/>
    </source>
</evidence>
<protein>
    <recommendedName>
        <fullName evidence="1">glutathione-specific gamma-glutamylcyclotransferase</fullName>
        <ecNumber evidence="1">4.3.2.7</ecNumber>
    </recommendedName>
</protein>
<dbReference type="Pfam" id="PF04752">
    <property type="entry name" value="ChaC"/>
    <property type="match status" value="1"/>
</dbReference>
<evidence type="ECO:0000256" key="1">
    <source>
        <dbReference type="ARBA" id="ARBA00012344"/>
    </source>
</evidence>
<evidence type="ECO:0000256" key="2">
    <source>
        <dbReference type="ARBA" id="ARBA00023239"/>
    </source>
</evidence>
<accession>A0ABW4RAG0</accession>